<evidence type="ECO:0000256" key="3">
    <source>
        <dbReference type="SAM" id="Coils"/>
    </source>
</evidence>
<feature type="region of interest" description="Disordered" evidence="4">
    <location>
        <begin position="1"/>
        <end position="30"/>
    </location>
</feature>
<evidence type="ECO:0000256" key="5">
    <source>
        <dbReference type="SAM" id="Phobius"/>
    </source>
</evidence>
<proteinExistence type="predicted"/>
<feature type="transmembrane region" description="Helical" evidence="5">
    <location>
        <begin position="204"/>
        <end position="226"/>
    </location>
</feature>
<dbReference type="PANTHER" id="PTHR32347">
    <property type="entry name" value="EFFLUX SYSTEM COMPONENT YKNX-RELATED"/>
    <property type="match status" value="1"/>
</dbReference>
<gene>
    <name evidence="6" type="ORF">COO20_00020</name>
</gene>
<comment type="caution">
    <text evidence="6">The sequence shown here is derived from an EMBL/GenBank/DDBJ whole genome shotgun (WGS) entry which is preliminary data.</text>
</comment>
<keyword evidence="5" id="KW-0812">Transmembrane</keyword>
<evidence type="ECO:0008006" key="8">
    <source>
        <dbReference type="Google" id="ProtNLM"/>
    </source>
</evidence>
<dbReference type="PANTHER" id="PTHR32347:SF23">
    <property type="entry name" value="BLL5650 PROTEIN"/>
    <property type="match status" value="1"/>
</dbReference>
<dbReference type="InterPro" id="IPR050465">
    <property type="entry name" value="UPF0194_transport"/>
</dbReference>
<dbReference type="Gene3D" id="2.40.30.170">
    <property type="match status" value="1"/>
</dbReference>
<evidence type="ECO:0000313" key="7">
    <source>
        <dbReference type="Proteomes" id="UP000233597"/>
    </source>
</evidence>
<evidence type="ECO:0000256" key="4">
    <source>
        <dbReference type="SAM" id="MobiDB-lite"/>
    </source>
</evidence>
<dbReference type="SUPFAM" id="SSF111369">
    <property type="entry name" value="HlyD-like secretion proteins"/>
    <property type="match status" value="1"/>
</dbReference>
<keyword evidence="2 3" id="KW-0175">Coiled coil</keyword>
<dbReference type="EMBL" id="NWTK01000001">
    <property type="protein sequence ID" value="PKR55654.1"/>
    <property type="molecule type" value="Genomic_DNA"/>
</dbReference>
<keyword evidence="5" id="KW-0472">Membrane</keyword>
<dbReference type="GO" id="GO:0030313">
    <property type="term" value="C:cell envelope"/>
    <property type="evidence" value="ECO:0007669"/>
    <property type="project" value="UniProtKB-SubCell"/>
</dbReference>
<dbReference type="Gene3D" id="2.40.50.100">
    <property type="match status" value="1"/>
</dbReference>
<reference evidence="6 7" key="1">
    <citation type="submission" date="2017-09" db="EMBL/GenBank/DDBJ databases">
        <title>Biodiversity and function of Thalassospira species in the particle-attached aromatic-hydrocarbon-degrading consortia from the surface seawater of the South China Sea.</title>
        <authorList>
            <person name="Dong C."/>
            <person name="Liu R."/>
            <person name="Shao Z."/>
        </authorList>
    </citation>
    <scope>NUCLEOTIDE SEQUENCE [LARGE SCALE GENOMIC DNA]</scope>
    <source>
        <strain evidence="6 7">CSC1P2</strain>
    </source>
</reference>
<evidence type="ECO:0000256" key="2">
    <source>
        <dbReference type="ARBA" id="ARBA00023054"/>
    </source>
</evidence>
<dbReference type="AlphaFoldDB" id="A0A2N3KYK2"/>
<feature type="coiled-coil region" evidence="3">
    <location>
        <begin position="306"/>
        <end position="333"/>
    </location>
</feature>
<accession>A0A2N3KYK2</accession>
<keyword evidence="5" id="KW-1133">Transmembrane helix</keyword>
<sequence>MTGPGPGSGSGPGTESGPGPKPGTGAGNGGISVDGRLLHLSTALLIEREVRQQRDARSLAYYLVNETARLHQHSLAFFMRPKARGWSVISATDVHNVEDASGLGDWLRKVAKRKTDGDVTPFETATLAPPADLASGLSPYCLLMVLKHPDGGVAGKLLLLRDTPFQDRDRLIAEPMAECYGHAIASLDDRPFLRRFGSRKGKKWLIVVVVLLCAAGFIPVPITALAPVEIVARQPTPITAPFDGIIADVLVRPYEAVTPGQMVVRMDQTELAMEQNVASRSLAVTEAELERYRHEAYLMPESKAKMAIWELKVELSKQELANARDKLERHRITAPVAGVAVYDHRFNWRGQPVKAGQRLMTIAQPNDLEAQIELPASALIPLANGAPVTLFLDIDPTRPIAAKLTSIGYQAQPTAAGTMAYRYRADIDGTLNTDLLGARGTARLEGDKILLAYALLRRPFAALRQFVGL</sequence>
<name>A0A2N3KYK2_9PROT</name>
<protein>
    <recommendedName>
        <fullName evidence="8">Membrane fusion protein biotin-lipoyl like domain-containing protein</fullName>
    </recommendedName>
</protein>
<dbReference type="Proteomes" id="UP000233597">
    <property type="component" value="Unassembled WGS sequence"/>
</dbReference>
<evidence type="ECO:0000256" key="1">
    <source>
        <dbReference type="ARBA" id="ARBA00004196"/>
    </source>
</evidence>
<comment type="subcellular location">
    <subcellularLocation>
        <location evidence="1">Cell envelope</location>
    </subcellularLocation>
</comment>
<organism evidence="6 7">
    <name type="scientific">Thalassospira marina</name>
    <dbReference type="NCBI Taxonomy" id="2048283"/>
    <lineage>
        <taxon>Bacteria</taxon>
        <taxon>Pseudomonadati</taxon>
        <taxon>Pseudomonadota</taxon>
        <taxon>Alphaproteobacteria</taxon>
        <taxon>Rhodospirillales</taxon>
        <taxon>Thalassospiraceae</taxon>
        <taxon>Thalassospira</taxon>
    </lineage>
</organism>
<dbReference type="OrthoDB" id="9763546at2"/>
<evidence type="ECO:0000313" key="6">
    <source>
        <dbReference type="EMBL" id="PKR55654.1"/>
    </source>
</evidence>